<name>A0A143HDG2_9BACL</name>
<proteinExistence type="predicted"/>
<dbReference type="InterPro" id="IPR010982">
    <property type="entry name" value="Lambda_DNA-bd_dom_sf"/>
</dbReference>
<dbReference type="CDD" id="cd00093">
    <property type="entry name" value="HTH_XRE"/>
    <property type="match status" value="1"/>
</dbReference>
<dbReference type="GO" id="GO:0003677">
    <property type="term" value="F:DNA binding"/>
    <property type="evidence" value="ECO:0007669"/>
    <property type="project" value="InterPro"/>
</dbReference>
<feature type="domain" description="HTH cro/C1-type" evidence="1">
    <location>
        <begin position="15"/>
        <end position="71"/>
    </location>
</feature>
<reference evidence="2 3" key="1">
    <citation type="journal article" date="2016" name="Genome Announc.">
        <title>Whole-Genome Sequence of Rummeliibacillus stabekisii Strain PP9 Isolated from Antarctic Soil.</title>
        <authorList>
            <person name="da Mota F.F."/>
            <person name="Vollu R.E."/>
            <person name="Jurelevicius D."/>
            <person name="Seldin L."/>
        </authorList>
    </citation>
    <scope>NUCLEOTIDE SEQUENCE [LARGE SCALE GENOMIC DNA]</scope>
    <source>
        <strain evidence="2 3">PP9</strain>
    </source>
</reference>
<keyword evidence="3" id="KW-1185">Reference proteome</keyword>
<reference evidence="3" key="2">
    <citation type="submission" date="2016-03" db="EMBL/GenBank/DDBJ databases">
        <authorList>
            <person name="Ploux O."/>
        </authorList>
    </citation>
    <scope>NUCLEOTIDE SEQUENCE [LARGE SCALE GENOMIC DNA]</scope>
    <source>
        <strain evidence="3">PP9</strain>
    </source>
</reference>
<dbReference type="EMBL" id="CP014806">
    <property type="protein sequence ID" value="AMW99291.1"/>
    <property type="molecule type" value="Genomic_DNA"/>
</dbReference>
<evidence type="ECO:0000259" key="1">
    <source>
        <dbReference type="PROSITE" id="PS50943"/>
    </source>
</evidence>
<dbReference type="PROSITE" id="PS50943">
    <property type="entry name" value="HTH_CROC1"/>
    <property type="match status" value="1"/>
</dbReference>
<gene>
    <name evidence="2" type="ORF">ATY39_07325</name>
</gene>
<dbReference type="Gene3D" id="1.10.260.40">
    <property type="entry name" value="lambda repressor-like DNA-binding domains"/>
    <property type="match status" value="1"/>
</dbReference>
<organism evidence="2 3">
    <name type="scientific">Rummeliibacillus stabekisii</name>
    <dbReference type="NCBI Taxonomy" id="241244"/>
    <lineage>
        <taxon>Bacteria</taxon>
        <taxon>Bacillati</taxon>
        <taxon>Bacillota</taxon>
        <taxon>Bacilli</taxon>
        <taxon>Bacillales</taxon>
        <taxon>Caryophanaceae</taxon>
        <taxon>Rummeliibacillus</taxon>
    </lineage>
</organism>
<sequence length="76" mass="8869">MKVNVLIGNRIEIKLYKLLIENNMTYQELAEKTGLSTRTISTLVNNKMKQVPMIALEKIADEFKIKDIRDLIDFKK</sequence>
<dbReference type="InterPro" id="IPR001387">
    <property type="entry name" value="Cro/C1-type_HTH"/>
</dbReference>
<evidence type="ECO:0000313" key="3">
    <source>
        <dbReference type="Proteomes" id="UP000076021"/>
    </source>
</evidence>
<accession>A0A143HDG2</accession>
<dbReference type="Proteomes" id="UP000076021">
    <property type="component" value="Chromosome"/>
</dbReference>
<protein>
    <recommendedName>
        <fullName evidence="1">HTH cro/C1-type domain-containing protein</fullName>
    </recommendedName>
</protein>
<dbReference type="SMART" id="SM00530">
    <property type="entry name" value="HTH_XRE"/>
    <property type="match status" value="1"/>
</dbReference>
<evidence type="ECO:0000313" key="2">
    <source>
        <dbReference type="EMBL" id="AMW99291.1"/>
    </source>
</evidence>
<dbReference type="AlphaFoldDB" id="A0A143HDG2"/>
<dbReference type="SUPFAM" id="SSF47413">
    <property type="entry name" value="lambda repressor-like DNA-binding domains"/>
    <property type="match status" value="1"/>
</dbReference>
<dbReference type="KEGG" id="rst:ATY39_07325"/>
<dbReference type="Pfam" id="PF13443">
    <property type="entry name" value="HTH_26"/>
    <property type="match status" value="1"/>
</dbReference>